<protein>
    <submittedName>
        <fullName evidence="1">Uncharacterized protein</fullName>
    </submittedName>
</protein>
<sequence>MEEEMLVIAAAVHPHQTVVCAPMRGDRGGRGVVVIAAVRAAAPVGTSLLSLLALALLVLIEAHAGDGAGGNAGTGSRRFAATRARGAGAGAGAALRFVVASHLDVASCIALAFVVVLESEAALAILRRWWLYDGDGGGNGDCGLWSWSAYLRGGVNLHGVDTTIRELVKTNVNGNLPLPLLVSLEPSLTTRNPLLRQPPSKAETATKLEDIEDEHPLGCFRDVADGRMGVDGDERPTTWTLMER</sequence>
<reference evidence="1 2" key="1">
    <citation type="submission" date="2018-06" db="EMBL/GenBank/DDBJ databases">
        <title>A transcriptomic atlas of mushroom development highlights an independent origin of complex multicellularity.</title>
        <authorList>
            <consortium name="DOE Joint Genome Institute"/>
            <person name="Krizsan K."/>
            <person name="Almasi E."/>
            <person name="Merenyi Z."/>
            <person name="Sahu N."/>
            <person name="Viragh M."/>
            <person name="Koszo T."/>
            <person name="Mondo S."/>
            <person name="Kiss B."/>
            <person name="Balint B."/>
            <person name="Kues U."/>
            <person name="Barry K."/>
            <person name="Hegedus J.C."/>
            <person name="Henrissat B."/>
            <person name="Johnson J."/>
            <person name="Lipzen A."/>
            <person name="Ohm R."/>
            <person name="Nagy I."/>
            <person name="Pangilinan J."/>
            <person name="Yan J."/>
            <person name="Xiong Y."/>
            <person name="Grigoriev I.V."/>
            <person name="Hibbett D.S."/>
            <person name="Nagy L.G."/>
        </authorList>
    </citation>
    <scope>NUCLEOTIDE SEQUENCE [LARGE SCALE GENOMIC DNA]</scope>
    <source>
        <strain evidence="1 2">SZMC22713</strain>
    </source>
</reference>
<name>A0A4Y7QN53_9AGAM</name>
<evidence type="ECO:0000313" key="2">
    <source>
        <dbReference type="Proteomes" id="UP000294933"/>
    </source>
</evidence>
<dbReference type="AlphaFoldDB" id="A0A4Y7QN53"/>
<dbReference type="VEuPathDB" id="FungiDB:BD410DRAFT_798626"/>
<accession>A0A4Y7QN53</accession>
<organism evidence="1 2">
    <name type="scientific">Rickenella mellea</name>
    <dbReference type="NCBI Taxonomy" id="50990"/>
    <lineage>
        <taxon>Eukaryota</taxon>
        <taxon>Fungi</taxon>
        <taxon>Dikarya</taxon>
        <taxon>Basidiomycota</taxon>
        <taxon>Agaricomycotina</taxon>
        <taxon>Agaricomycetes</taxon>
        <taxon>Hymenochaetales</taxon>
        <taxon>Rickenellaceae</taxon>
        <taxon>Rickenella</taxon>
    </lineage>
</organism>
<gene>
    <name evidence="1" type="ORF">BD410DRAFT_798626</name>
</gene>
<dbReference type="EMBL" id="ML170157">
    <property type="protein sequence ID" value="TDL28299.1"/>
    <property type="molecule type" value="Genomic_DNA"/>
</dbReference>
<dbReference type="Proteomes" id="UP000294933">
    <property type="component" value="Unassembled WGS sequence"/>
</dbReference>
<proteinExistence type="predicted"/>
<evidence type="ECO:0000313" key="1">
    <source>
        <dbReference type="EMBL" id="TDL28299.1"/>
    </source>
</evidence>
<keyword evidence="2" id="KW-1185">Reference proteome</keyword>